<sequence>MKPLSKVWTDQDIQRLRELAAEGATAMRAASALNRRSESVKKAARQHGLKLVGTREAKAPSAG</sequence>
<protein>
    <recommendedName>
        <fullName evidence="3">GcrA cell cycle regulator</fullName>
    </recommendedName>
</protein>
<dbReference type="RefSeq" id="WP_211911611.1">
    <property type="nucleotide sequence ID" value="NZ_CP036498.1"/>
</dbReference>
<keyword evidence="2" id="KW-1185">Reference proteome</keyword>
<evidence type="ECO:0000313" key="2">
    <source>
        <dbReference type="Proteomes" id="UP000682843"/>
    </source>
</evidence>
<evidence type="ECO:0000313" key="1">
    <source>
        <dbReference type="EMBL" id="QUS38077.1"/>
    </source>
</evidence>
<reference evidence="1 2" key="1">
    <citation type="submission" date="2019-02" db="EMBL/GenBank/DDBJ databases">
        <title>Emended description of the genus Rhodopseudomonas and description of Rhodopseudomonas albus sp. nov., a non-phototrophic, heavy-metal-tolerant bacterium isolated from garden soil.</title>
        <authorList>
            <person name="Bao Z."/>
            <person name="Cao W.W."/>
            <person name="Sato Y."/>
            <person name="Nishizawa T."/>
            <person name="Zhao J."/>
            <person name="Guo Y."/>
            <person name="Ohta H."/>
        </authorList>
    </citation>
    <scope>NUCLEOTIDE SEQUENCE [LARGE SCALE GENOMIC DNA]</scope>
    <source>
        <strain evidence="1 2">SK50-23</strain>
    </source>
</reference>
<evidence type="ECO:0008006" key="3">
    <source>
        <dbReference type="Google" id="ProtNLM"/>
    </source>
</evidence>
<gene>
    <name evidence="1" type="ORF">RPMA_03820</name>
</gene>
<accession>A0ABX8A4E0</accession>
<dbReference type="EMBL" id="CP036498">
    <property type="protein sequence ID" value="QUS38077.1"/>
    <property type="molecule type" value="Genomic_DNA"/>
</dbReference>
<dbReference type="Gene3D" id="1.10.10.60">
    <property type="entry name" value="Homeodomain-like"/>
    <property type="match status" value="1"/>
</dbReference>
<proteinExistence type="predicted"/>
<dbReference type="Proteomes" id="UP000682843">
    <property type="component" value="Chromosome"/>
</dbReference>
<name>A0ABX8A4E0_9BRAD</name>
<organism evidence="1 2">
    <name type="scientific">Tardiphaga alba</name>
    <dbReference type="NCBI Taxonomy" id="340268"/>
    <lineage>
        <taxon>Bacteria</taxon>
        <taxon>Pseudomonadati</taxon>
        <taxon>Pseudomonadota</taxon>
        <taxon>Alphaproteobacteria</taxon>
        <taxon>Hyphomicrobiales</taxon>
        <taxon>Nitrobacteraceae</taxon>
        <taxon>Tardiphaga</taxon>
    </lineage>
</organism>